<evidence type="ECO:0000313" key="2">
    <source>
        <dbReference type="Proteomes" id="UP000316649"/>
    </source>
</evidence>
<dbReference type="Pfam" id="PF13975">
    <property type="entry name" value="gag-asp_proteas"/>
    <property type="match status" value="1"/>
</dbReference>
<dbReference type="SUPFAM" id="SSF50630">
    <property type="entry name" value="Acid proteases"/>
    <property type="match status" value="1"/>
</dbReference>
<dbReference type="GO" id="GO:0006508">
    <property type="term" value="P:proteolysis"/>
    <property type="evidence" value="ECO:0007669"/>
    <property type="project" value="UniProtKB-KW"/>
</dbReference>
<dbReference type="OrthoDB" id="185963at2"/>
<dbReference type="EC" id="3.4.23.-" evidence="1"/>
<dbReference type="InterPro" id="IPR011969">
    <property type="entry name" value="Clan_AA_Asp_peptidase_C"/>
</dbReference>
<dbReference type="EMBL" id="VMNH01000005">
    <property type="protein sequence ID" value="TVO77117.1"/>
    <property type="molecule type" value="Genomic_DNA"/>
</dbReference>
<keyword evidence="1" id="KW-0378">Hydrolase</keyword>
<gene>
    <name evidence="1" type="ORF">FHP88_06120</name>
</gene>
<keyword evidence="2" id="KW-1185">Reference proteome</keyword>
<dbReference type="AlphaFoldDB" id="A0A557SI53"/>
<sequence length="159" mass="17254">MMIISWVILLALLSYLFSGMLEQQNNPNSTPETGTDQHGAAQVVLKRNRAGHYVASGQINGHEVVFLLDTGATDVALSSELATKLKLAQGAQRISQTANGAVISWQTRLSEVGLGDIRLNNVRASVLPSMQGNEVLLGMSFLKRLELVQKGDQLTLRKL</sequence>
<accession>A0A557SI53</accession>
<dbReference type="Gene3D" id="2.40.70.10">
    <property type="entry name" value="Acid Proteases"/>
    <property type="match status" value="1"/>
</dbReference>
<dbReference type="InterPro" id="IPR001969">
    <property type="entry name" value="Aspartic_peptidase_AS"/>
</dbReference>
<keyword evidence="1" id="KW-0645">Protease</keyword>
<dbReference type="GO" id="GO:0004190">
    <property type="term" value="F:aspartic-type endopeptidase activity"/>
    <property type="evidence" value="ECO:0007669"/>
    <property type="project" value="InterPro"/>
</dbReference>
<dbReference type="InterPro" id="IPR034122">
    <property type="entry name" value="Retropepsin-like_bacterial"/>
</dbReference>
<dbReference type="Proteomes" id="UP000316649">
    <property type="component" value="Unassembled WGS sequence"/>
</dbReference>
<reference evidence="1 2" key="1">
    <citation type="submission" date="2019-07" db="EMBL/GenBank/DDBJ databases">
        <title>The pathways for chlorine oxyanion respiration interact through the shared metabolite chlorate.</title>
        <authorList>
            <person name="Barnum T.P."/>
            <person name="Cheng Y."/>
            <person name="Hill K.A."/>
            <person name="Lucas L.N."/>
            <person name="Carlson H.K."/>
            <person name="Coates J.D."/>
        </authorList>
    </citation>
    <scope>NUCLEOTIDE SEQUENCE [LARGE SCALE GENOMIC DNA]</scope>
    <source>
        <strain evidence="1 2">BK-1</strain>
    </source>
</reference>
<dbReference type="CDD" id="cd05483">
    <property type="entry name" value="retropepsin_like_bacteria"/>
    <property type="match status" value="1"/>
</dbReference>
<dbReference type="PROSITE" id="PS00141">
    <property type="entry name" value="ASP_PROTEASE"/>
    <property type="match status" value="1"/>
</dbReference>
<dbReference type="InterPro" id="IPR021109">
    <property type="entry name" value="Peptidase_aspartic_dom_sf"/>
</dbReference>
<organism evidence="1 2">
    <name type="scientific">Sedimenticola selenatireducens</name>
    <dbReference type="NCBI Taxonomy" id="191960"/>
    <lineage>
        <taxon>Bacteria</taxon>
        <taxon>Pseudomonadati</taxon>
        <taxon>Pseudomonadota</taxon>
        <taxon>Gammaproteobacteria</taxon>
        <taxon>Chromatiales</taxon>
        <taxon>Sedimenticolaceae</taxon>
        <taxon>Sedimenticola</taxon>
    </lineage>
</organism>
<name>A0A557SI53_9GAMM</name>
<dbReference type="NCBIfam" id="TIGR02281">
    <property type="entry name" value="clan_AA_DTGA"/>
    <property type="match status" value="1"/>
</dbReference>
<comment type="caution">
    <text evidence="1">The sequence shown here is derived from an EMBL/GenBank/DDBJ whole genome shotgun (WGS) entry which is preliminary data.</text>
</comment>
<proteinExistence type="predicted"/>
<evidence type="ECO:0000313" key="1">
    <source>
        <dbReference type="EMBL" id="TVO77117.1"/>
    </source>
</evidence>
<protein>
    <submittedName>
        <fullName evidence="1">TIGR02281 family clan AA aspartic protease</fullName>
        <ecNumber evidence="1">3.4.23.-</ecNumber>
    </submittedName>
</protein>